<proteinExistence type="predicted"/>
<keyword evidence="3" id="KW-1185">Reference proteome</keyword>
<protein>
    <submittedName>
        <fullName evidence="2">SET domain-containing protein-lysine N-methyltransferase</fullName>
    </submittedName>
</protein>
<dbReference type="Proteomes" id="UP001385389">
    <property type="component" value="Chromosome"/>
</dbReference>
<organism evidence="2 3">
    <name type="scientific">Pseudodesulfovibrio methanolicus</name>
    <dbReference type="NCBI Taxonomy" id="3126690"/>
    <lineage>
        <taxon>Bacteria</taxon>
        <taxon>Pseudomonadati</taxon>
        <taxon>Thermodesulfobacteriota</taxon>
        <taxon>Desulfovibrionia</taxon>
        <taxon>Desulfovibrionales</taxon>
        <taxon>Desulfovibrionaceae</taxon>
    </lineage>
</organism>
<dbReference type="SUPFAM" id="SSF82199">
    <property type="entry name" value="SET domain"/>
    <property type="match status" value="1"/>
</dbReference>
<evidence type="ECO:0000313" key="2">
    <source>
        <dbReference type="EMBL" id="WWX23951.1"/>
    </source>
</evidence>
<dbReference type="InterPro" id="IPR046341">
    <property type="entry name" value="SET_dom_sf"/>
</dbReference>
<accession>A0ABZ2IZ49</accession>
<dbReference type="InterPro" id="IPR001214">
    <property type="entry name" value="SET_dom"/>
</dbReference>
<dbReference type="Pfam" id="PF00856">
    <property type="entry name" value="SET"/>
    <property type="match status" value="1"/>
</dbReference>
<dbReference type="RefSeq" id="WP_338669647.1">
    <property type="nucleotide sequence ID" value="NZ_CP146609.1"/>
</dbReference>
<dbReference type="EMBL" id="CP146609">
    <property type="protein sequence ID" value="WWX23951.1"/>
    <property type="molecule type" value="Genomic_DNA"/>
</dbReference>
<reference evidence="2 3" key="1">
    <citation type="submission" date="2024-03" db="EMBL/GenBank/DDBJ databases">
        <title>Phenotype and Genome Characterization of a Sulfate-Reducing Bacterium Pseudodesulfovibrio sp. strain 5S69, isolated from Petroleum Reservoir in Tatarstan (Russia).</title>
        <authorList>
            <person name="Bidzhieva S.K."/>
            <person name="Kadnikov V."/>
            <person name="Tourova T.P."/>
            <person name="Samigullina S.R."/>
            <person name="Sokolova D.S."/>
            <person name="Poltaraus A.B."/>
            <person name="Avtukh A.N."/>
            <person name="Tereshina V.M."/>
            <person name="Mardanov A.V."/>
            <person name="Nazina T.N."/>
        </authorList>
    </citation>
    <scope>NUCLEOTIDE SEQUENCE [LARGE SCALE GENOMIC DNA]</scope>
    <source>
        <strain evidence="2 3">5S69</strain>
    </source>
</reference>
<dbReference type="Gene3D" id="2.170.270.10">
    <property type="entry name" value="SET domain"/>
    <property type="match status" value="1"/>
</dbReference>
<name>A0ABZ2IZ49_9BACT</name>
<gene>
    <name evidence="2" type="ORF">V8V93_06995</name>
</gene>
<feature type="domain" description="SET" evidence="1">
    <location>
        <begin position="4"/>
        <end position="110"/>
    </location>
</feature>
<sequence>MMHPKTEVRFVDPTIGYGVFAAEDIPRGTIVYVRDRLEAAYAARSANRIDAAGAPGKTAYADETGVHIVSRDNARYVNHRCDCNVMATAYGFEIAVRDIWKGQEICEEYGLFDLGRDIPLNCGCTRCRKHLRPDDLERFHAAWDGLILDALTRLADVPQPLMAFMGAETKHRLRAYLCGEEPYVSVTALARRAPAVLSAIPPDTLKPAPFGVNG</sequence>
<evidence type="ECO:0000313" key="3">
    <source>
        <dbReference type="Proteomes" id="UP001385389"/>
    </source>
</evidence>
<evidence type="ECO:0000259" key="1">
    <source>
        <dbReference type="PROSITE" id="PS50280"/>
    </source>
</evidence>
<dbReference type="PROSITE" id="PS50280">
    <property type="entry name" value="SET"/>
    <property type="match status" value="1"/>
</dbReference>